<name>A0A371ESX9_MUCPR</name>
<dbReference type="InterPro" id="IPR054722">
    <property type="entry name" value="PolX-like_BBD"/>
</dbReference>
<evidence type="ECO:0000313" key="2">
    <source>
        <dbReference type="EMBL" id="RDX69165.1"/>
    </source>
</evidence>
<evidence type="ECO:0000313" key="3">
    <source>
        <dbReference type="Proteomes" id="UP000257109"/>
    </source>
</evidence>
<reference evidence="2" key="1">
    <citation type="submission" date="2018-05" db="EMBL/GenBank/DDBJ databases">
        <title>Draft genome of Mucuna pruriens seed.</title>
        <authorList>
            <person name="Nnadi N.E."/>
            <person name="Vos R."/>
            <person name="Hasami M.H."/>
            <person name="Devisetty U.K."/>
            <person name="Aguiy J.C."/>
        </authorList>
    </citation>
    <scope>NUCLEOTIDE SEQUENCE [LARGE SCALE GENOMIC DNA]</scope>
    <source>
        <strain evidence="2">JCA_2017</strain>
    </source>
</reference>
<dbReference type="OrthoDB" id="1422884at2759"/>
<dbReference type="EMBL" id="QJKJ01012234">
    <property type="protein sequence ID" value="RDX69165.1"/>
    <property type="molecule type" value="Genomic_DNA"/>
</dbReference>
<dbReference type="Proteomes" id="UP000257109">
    <property type="component" value="Unassembled WGS sequence"/>
</dbReference>
<organism evidence="2 3">
    <name type="scientific">Mucuna pruriens</name>
    <name type="common">Velvet bean</name>
    <name type="synonym">Dolichos pruriens</name>
    <dbReference type="NCBI Taxonomy" id="157652"/>
    <lineage>
        <taxon>Eukaryota</taxon>
        <taxon>Viridiplantae</taxon>
        <taxon>Streptophyta</taxon>
        <taxon>Embryophyta</taxon>
        <taxon>Tracheophyta</taxon>
        <taxon>Spermatophyta</taxon>
        <taxon>Magnoliopsida</taxon>
        <taxon>eudicotyledons</taxon>
        <taxon>Gunneridae</taxon>
        <taxon>Pentapetalae</taxon>
        <taxon>rosids</taxon>
        <taxon>fabids</taxon>
        <taxon>Fabales</taxon>
        <taxon>Fabaceae</taxon>
        <taxon>Papilionoideae</taxon>
        <taxon>50 kb inversion clade</taxon>
        <taxon>NPAAA clade</taxon>
        <taxon>indigoferoid/millettioid clade</taxon>
        <taxon>Phaseoleae</taxon>
        <taxon>Mucuna</taxon>
    </lineage>
</organism>
<dbReference type="Pfam" id="PF22936">
    <property type="entry name" value="Pol_BBD"/>
    <property type="match status" value="1"/>
</dbReference>
<protein>
    <submittedName>
        <fullName evidence="2">Mitochondrial protein</fullName>
    </submittedName>
</protein>
<feature type="non-terminal residue" evidence="2">
    <location>
        <position position="1"/>
    </location>
</feature>
<proteinExistence type="predicted"/>
<keyword evidence="3" id="KW-1185">Reference proteome</keyword>
<gene>
    <name evidence="2" type="ORF">CR513_51760</name>
</gene>
<accession>A0A371ESX9</accession>
<comment type="caution">
    <text evidence="2">The sequence shown here is derived from an EMBL/GenBank/DDBJ whole genome shotgun (WGS) entry which is preliminary data.</text>
</comment>
<sequence length="119" mass="13632">MDSSCTLHMCPRKDYFESLNLKEGGVVLLGNNKPCKVQGMGSIRLKMFSASQNQHDKTRLWRVSEKVLPELAKQNLLNGDKMEKLEFCDHCILGKARRVSLEIHLHTISKPFEHDHSDL</sequence>
<evidence type="ECO:0000259" key="1">
    <source>
        <dbReference type="Pfam" id="PF22936"/>
    </source>
</evidence>
<feature type="domain" description="Retrovirus-related Pol polyprotein from transposon TNT 1-94-like beta-barrel" evidence="1">
    <location>
        <begin position="1"/>
        <end position="51"/>
    </location>
</feature>
<dbReference type="AlphaFoldDB" id="A0A371ESX9"/>